<evidence type="ECO:0000313" key="3">
    <source>
        <dbReference type="Proteomes" id="UP000747110"/>
    </source>
</evidence>
<gene>
    <name evidence="2" type="ORF">Vretifemale_426</name>
</gene>
<dbReference type="Proteomes" id="UP000747110">
    <property type="component" value="Unassembled WGS sequence"/>
</dbReference>
<feature type="region of interest" description="Disordered" evidence="1">
    <location>
        <begin position="1"/>
        <end position="113"/>
    </location>
</feature>
<feature type="compositionally biased region" description="Polar residues" evidence="1">
    <location>
        <begin position="104"/>
        <end position="113"/>
    </location>
</feature>
<proteinExistence type="predicted"/>
<feature type="compositionally biased region" description="Low complexity" evidence="1">
    <location>
        <begin position="85"/>
        <end position="103"/>
    </location>
</feature>
<protein>
    <submittedName>
        <fullName evidence="2">Uncharacterized protein</fullName>
    </submittedName>
</protein>
<comment type="caution">
    <text evidence="2">The sequence shown here is derived from an EMBL/GenBank/DDBJ whole genome shotgun (WGS) entry which is preliminary data.</text>
</comment>
<dbReference type="OrthoDB" id="552351at2759"/>
<evidence type="ECO:0000256" key="1">
    <source>
        <dbReference type="SAM" id="MobiDB-lite"/>
    </source>
</evidence>
<evidence type="ECO:0000313" key="2">
    <source>
        <dbReference type="EMBL" id="GIL69507.1"/>
    </source>
</evidence>
<keyword evidence="3" id="KW-1185">Reference proteome</keyword>
<reference evidence="2" key="1">
    <citation type="journal article" date="2021" name="Proc. Natl. Acad. Sci. U.S.A.">
        <title>Three genomes in the algal genus Volvox reveal the fate of a haploid sex-determining region after a transition to homothallism.</title>
        <authorList>
            <person name="Yamamoto K."/>
            <person name="Hamaji T."/>
            <person name="Kawai-Toyooka H."/>
            <person name="Matsuzaki R."/>
            <person name="Takahashi F."/>
            <person name="Nishimura Y."/>
            <person name="Kawachi M."/>
            <person name="Noguchi H."/>
            <person name="Minakuchi Y."/>
            <person name="Umen J.G."/>
            <person name="Toyoda A."/>
            <person name="Nozaki H."/>
        </authorList>
    </citation>
    <scope>NUCLEOTIDE SEQUENCE</scope>
    <source>
        <strain evidence="2">NIES-3786</strain>
    </source>
</reference>
<feature type="compositionally biased region" description="Low complexity" evidence="1">
    <location>
        <begin position="46"/>
        <end position="55"/>
    </location>
</feature>
<accession>A0A8J4BVW2</accession>
<organism evidence="2 3">
    <name type="scientific">Volvox reticuliferus</name>
    <dbReference type="NCBI Taxonomy" id="1737510"/>
    <lineage>
        <taxon>Eukaryota</taxon>
        <taxon>Viridiplantae</taxon>
        <taxon>Chlorophyta</taxon>
        <taxon>core chlorophytes</taxon>
        <taxon>Chlorophyceae</taxon>
        <taxon>CS clade</taxon>
        <taxon>Chlamydomonadales</taxon>
        <taxon>Volvocaceae</taxon>
        <taxon>Volvox</taxon>
    </lineage>
</organism>
<name>A0A8J4BVW2_9CHLO</name>
<dbReference type="EMBL" id="BNCP01000001">
    <property type="protein sequence ID" value="GIL69507.1"/>
    <property type="molecule type" value="Genomic_DNA"/>
</dbReference>
<dbReference type="AlphaFoldDB" id="A0A8J4BVW2"/>
<sequence>MLEPTPLDAGTRGPLSQHRVPIGGPANSEALPAQRLPWSPLPPAALNPSPEASDLGLGGSGGDQAEFRCASMGGTPRTAIAALTPPRRCSPSSSAGPAPLSFSRSSDSGAITR</sequence>